<sequence length="71" mass="7457">MLHTDRHSFAEMGSQQAPHDSEPQPPGALSRLPSTAALLSFTSVPLCALNDPSYLVTDGPIRGQSPLGLAC</sequence>
<name>A0A448XT87_9PLAT</name>
<evidence type="ECO:0000313" key="3">
    <source>
        <dbReference type="Proteomes" id="UP000784294"/>
    </source>
</evidence>
<accession>A0A448XT87</accession>
<evidence type="ECO:0000256" key="1">
    <source>
        <dbReference type="SAM" id="MobiDB-lite"/>
    </source>
</evidence>
<reference evidence="2" key="1">
    <citation type="submission" date="2018-11" db="EMBL/GenBank/DDBJ databases">
        <authorList>
            <consortium name="Pathogen Informatics"/>
        </authorList>
    </citation>
    <scope>NUCLEOTIDE SEQUENCE</scope>
</reference>
<proteinExistence type="predicted"/>
<dbReference type="AlphaFoldDB" id="A0A448XT87"/>
<comment type="caution">
    <text evidence="2">The sequence shown here is derived from an EMBL/GenBank/DDBJ whole genome shotgun (WGS) entry which is preliminary data.</text>
</comment>
<keyword evidence="3" id="KW-1185">Reference proteome</keyword>
<organism evidence="2 3">
    <name type="scientific">Protopolystoma xenopodis</name>
    <dbReference type="NCBI Taxonomy" id="117903"/>
    <lineage>
        <taxon>Eukaryota</taxon>
        <taxon>Metazoa</taxon>
        <taxon>Spiralia</taxon>
        <taxon>Lophotrochozoa</taxon>
        <taxon>Platyhelminthes</taxon>
        <taxon>Monogenea</taxon>
        <taxon>Polyopisthocotylea</taxon>
        <taxon>Polystomatidea</taxon>
        <taxon>Polystomatidae</taxon>
        <taxon>Protopolystoma</taxon>
    </lineage>
</organism>
<dbReference type="EMBL" id="CAAALY010293882">
    <property type="protein sequence ID" value="VEL44297.1"/>
    <property type="molecule type" value="Genomic_DNA"/>
</dbReference>
<evidence type="ECO:0000313" key="2">
    <source>
        <dbReference type="EMBL" id="VEL44297.1"/>
    </source>
</evidence>
<feature type="region of interest" description="Disordered" evidence="1">
    <location>
        <begin position="1"/>
        <end position="31"/>
    </location>
</feature>
<protein>
    <submittedName>
        <fullName evidence="2">Uncharacterized protein</fullName>
    </submittedName>
</protein>
<gene>
    <name evidence="2" type="ORF">PXEA_LOCUS37737</name>
</gene>
<dbReference type="Proteomes" id="UP000784294">
    <property type="component" value="Unassembled WGS sequence"/>
</dbReference>